<dbReference type="Proteomes" id="UP000030907">
    <property type="component" value="Chromosome"/>
</dbReference>
<sequence>MTSTCSMQPCSPKRAVLASFDHAYALALRMRHETGRPQFVLRTGDPFQPFRVSSTGPQRRQALMTLVA</sequence>
<proteinExistence type="predicted"/>
<organism evidence="1 2">
    <name type="scientific">Sphingopyxis fribergensis</name>
    <dbReference type="NCBI Taxonomy" id="1515612"/>
    <lineage>
        <taxon>Bacteria</taxon>
        <taxon>Pseudomonadati</taxon>
        <taxon>Pseudomonadota</taxon>
        <taxon>Alphaproteobacteria</taxon>
        <taxon>Sphingomonadales</taxon>
        <taxon>Sphingomonadaceae</taxon>
        <taxon>Sphingopyxis</taxon>
    </lineage>
</organism>
<protein>
    <submittedName>
        <fullName evidence="1">Uncharacterized protein</fullName>
    </submittedName>
</protein>
<dbReference type="STRING" id="1515612.SKP52_01630"/>
<dbReference type="EMBL" id="CP009122">
    <property type="protein sequence ID" value="AJA07263.1"/>
    <property type="molecule type" value="Genomic_DNA"/>
</dbReference>
<gene>
    <name evidence="1" type="ORF">SKP52_01630</name>
</gene>
<evidence type="ECO:0000313" key="2">
    <source>
        <dbReference type="Proteomes" id="UP000030907"/>
    </source>
</evidence>
<dbReference type="AlphaFoldDB" id="A0A0A7PDI9"/>
<accession>A0A0A7PDI9</accession>
<dbReference type="KEGG" id="sphk:SKP52_01630"/>
<keyword evidence="2" id="KW-1185">Reference proteome</keyword>
<name>A0A0A7PDI9_9SPHN</name>
<dbReference type="HOGENOM" id="CLU_204676_0_0_5"/>
<evidence type="ECO:0000313" key="1">
    <source>
        <dbReference type="EMBL" id="AJA07263.1"/>
    </source>
</evidence>
<dbReference type="RefSeq" id="WP_228383785.1">
    <property type="nucleotide sequence ID" value="NZ_CP009122.1"/>
</dbReference>
<reference evidence="1 2" key="1">
    <citation type="journal article" date="2015" name="Int. J. Syst. Evol. Microbiol.">
        <title>Description of Sphingopyxis fribergensis sp. nov. - a soil bacterium with the ability to degrade styrene and phenylacetic acid.</title>
        <authorList>
            <person name="Oelschlagel M."/>
            <person name="Ruckert C."/>
            <person name="Kalinowski J."/>
            <person name="Schmidt G."/>
            <person name="Schlomann M."/>
            <person name="Tischler D."/>
        </authorList>
    </citation>
    <scope>NUCLEOTIDE SEQUENCE [LARGE SCALE GENOMIC DNA]</scope>
    <source>
        <strain evidence="1 2">Kp5.2</strain>
    </source>
</reference>